<reference evidence="2" key="2">
    <citation type="submission" date="2020-09" db="EMBL/GenBank/DDBJ databases">
        <authorList>
            <person name="Sun Q."/>
            <person name="Ohkuma M."/>
        </authorList>
    </citation>
    <scope>NUCLEOTIDE SEQUENCE</scope>
    <source>
        <strain evidence="2">JCM 4434</strain>
    </source>
</reference>
<feature type="region of interest" description="Disordered" evidence="1">
    <location>
        <begin position="68"/>
        <end position="103"/>
    </location>
</feature>
<evidence type="ECO:0000313" key="2">
    <source>
        <dbReference type="EMBL" id="GGU89070.1"/>
    </source>
</evidence>
<dbReference type="Proteomes" id="UP000610124">
    <property type="component" value="Unassembled WGS sequence"/>
</dbReference>
<feature type="compositionally biased region" description="Gly residues" evidence="1">
    <location>
        <begin position="94"/>
        <end position="103"/>
    </location>
</feature>
<evidence type="ECO:0000313" key="3">
    <source>
        <dbReference type="Proteomes" id="UP000610124"/>
    </source>
</evidence>
<evidence type="ECO:0000256" key="1">
    <source>
        <dbReference type="SAM" id="MobiDB-lite"/>
    </source>
</evidence>
<reference evidence="2" key="1">
    <citation type="journal article" date="2014" name="Int. J. Syst. Evol. Microbiol.">
        <title>Complete genome sequence of Corynebacterium casei LMG S-19264T (=DSM 44701T), isolated from a smear-ripened cheese.</title>
        <authorList>
            <consortium name="US DOE Joint Genome Institute (JGI-PGF)"/>
            <person name="Walter F."/>
            <person name="Albersmeier A."/>
            <person name="Kalinowski J."/>
            <person name="Ruckert C."/>
        </authorList>
    </citation>
    <scope>NUCLEOTIDE SEQUENCE</scope>
    <source>
        <strain evidence="2">JCM 4434</strain>
    </source>
</reference>
<proteinExistence type="predicted"/>
<gene>
    <name evidence="2" type="ORF">GCM10010502_47670</name>
</gene>
<dbReference type="AlphaFoldDB" id="A0A8H9LP31"/>
<dbReference type="RefSeq" id="WP_030285068.1">
    <property type="nucleotide sequence ID" value="NZ_BMUB01000011.1"/>
</dbReference>
<accession>A0A8H9LP31</accession>
<name>A0A8H9LP31_KITAU</name>
<comment type="caution">
    <text evidence="2">The sequence shown here is derived from an EMBL/GenBank/DDBJ whole genome shotgun (WGS) entry which is preliminary data.</text>
</comment>
<organism evidence="2 3">
    <name type="scientific">Kitasatospora aureofaciens</name>
    <name type="common">Streptomyces aureofaciens</name>
    <dbReference type="NCBI Taxonomy" id="1894"/>
    <lineage>
        <taxon>Bacteria</taxon>
        <taxon>Bacillati</taxon>
        <taxon>Actinomycetota</taxon>
        <taxon>Actinomycetes</taxon>
        <taxon>Kitasatosporales</taxon>
        <taxon>Streptomycetaceae</taxon>
        <taxon>Kitasatospora</taxon>
    </lineage>
</organism>
<dbReference type="GeneID" id="97487773"/>
<sequence>MRLVFECVECGGHYLPPEGMVYPDGPASPVWCSRCQTSKRTAGLREDPVLARVALAAARAALARRAAEAAEPAAAGRGDVRPSRPPLSRRARSGPGGVRGRLG</sequence>
<dbReference type="EMBL" id="BMUB01000011">
    <property type="protein sequence ID" value="GGU89070.1"/>
    <property type="molecule type" value="Genomic_DNA"/>
</dbReference>
<protein>
    <submittedName>
        <fullName evidence="2">Uncharacterized protein</fullName>
    </submittedName>
</protein>